<dbReference type="InterPro" id="IPR013559">
    <property type="entry name" value="YheO"/>
</dbReference>
<proteinExistence type="predicted"/>
<feature type="domain" description="Transcriptional regulator DauR-like HTH" evidence="2">
    <location>
        <begin position="149"/>
        <end position="208"/>
    </location>
</feature>
<reference evidence="3 4" key="1">
    <citation type="submission" date="2020-04" db="EMBL/GenBank/DDBJ databases">
        <authorList>
            <person name="Hitch T.C.A."/>
            <person name="Wylensek D."/>
            <person name="Clavel T."/>
        </authorList>
    </citation>
    <scope>NUCLEOTIDE SEQUENCE [LARGE SCALE GENOMIC DNA]</scope>
    <source>
        <strain evidence="3 4">PG-251-APC-1</strain>
    </source>
</reference>
<organism evidence="3 4">
    <name type="scientific">Desulfovibrio piger</name>
    <dbReference type="NCBI Taxonomy" id="901"/>
    <lineage>
        <taxon>Bacteria</taxon>
        <taxon>Pseudomonadati</taxon>
        <taxon>Thermodesulfobacteriota</taxon>
        <taxon>Desulfovibrionia</taxon>
        <taxon>Desulfovibrionales</taxon>
        <taxon>Desulfovibrionaceae</taxon>
        <taxon>Desulfovibrio</taxon>
    </lineage>
</organism>
<dbReference type="PANTHER" id="PTHR35568:SF1">
    <property type="entry name" value="TRANSCRIPTIONAL REGULATOR DAUR"/>
    <property type="match status" value="1"/>
</dbReference>
<dbReference type="InterPro" id="IPR039445">
    <property type="entry name" value="DauR-like_HTH"/>
</dbReference>
<sequence>MDKKTLLENLCRIADGLVAFWGRDYEIAIHDLSRLESSLVHIAGEVTKRAPGAPATDFLINHLSRYGADAPDVRPYRAQGRHGEPLRGSLVYIKDDKGVPVFAMCINQNISRQMAAIAALEDQIRTAPAGDSRNDGTQETFAATSEETMEAIVRKVLQQFGKLPTELDREERIALIAQFDQHGAFRFKGMVEHIASIMGISKYTLYSYRKACRQGPANGPQDPELPS</sequence>
<dbReference type="Proteomes" id="UP000522333">
    <property type="component" value="Unassembled WGS sequence"/>
</dbReference>
<gene>
    <name evidence="3" type="ORF">HF854_01830</name>
</gene>
<evidence type="ECO:0000259" key="2">
    <source>
        <dbReference type="Pfam" id="PF13309"/>
    </source>
</evidence>
<dbReference type="AlphaFoldDB" id="A0A848C7X8"/>
<evidence type="ECO:0000313" key="4">
    <source>
        <dbReference type="Proteomes" id="UP000522333"/>
    </source>
</evidence>
<name>A0A848C7X8_9BACT</name>
<evidence type="ECO:0000313" key="3">
    <source>
        <dbReference type="EMBL" id="NME51290.1"/>
    </source>
</evidence>
<dbReference type="EMBL" id="JABAFY010000004">
    <property type="protein sequence ID" value="NME51290.1"/>
    <property type="molecule type" value="Genomic_DNA"/>
</dbReference>
<evidence type="ECO:0000259" key="1">
    <source>
        <dbReference type="Pfam" id="PF08348"/>
    </source>
</evidence>
<dbReference type="PANTHER" id="PTHR35568">
    <property type="entry name" value="TRANSCRIPTIONAL REGULATOR DAUR"/>
    <property type="match status" value="1"/>
</dbReference>
<accession>A0A848C7X8</accession>
<dbReference type="InterPro" id="IPR039446">
    <property type="entry name" value="DauR-like"/>
</dbReference>
<protein>
    <submittedName>
        <fullName evidence="3">Transcriptional regulator</fullName>
    </submittedName>
</protein>
<dbReference type="RefSeq" id="WP_168934753.1">
    <property type="nucleotide sequence ID" value="NZ_CAMDEI010000017.1"/>
</dbReference>
<dbReference type="Pfam" id="PF13309">
    <property type="entry name" value="HTH_22"/>
    <property type="match status" value="1"/>
</dbReference>
<comment type="caution">
    <text evidence="3">The sequence shown here is derived from an EMBL/GenBank/DDBJ whole genome shotgun (WGS) entry which is preliminary data.</text>
</comment>
<feature type="domain" description="YheO-like" evidence="1">
    <location>
        <begin position="7"/>
        <end position="116"/>
    </location>
</feature>
<dbReference type="Pfam" id="PF08348">
    <property type="entry name" value="PAS_6"/>
    <property type="match status" value="1"/>
</dbReference>